<dbReference type="Pfam" id="PF14215">
    <property type="entry name" value="bHLH-MYC_N"/>
    <property type="match status" value="1"/>
</dbReference>
<proteinExistence type="predicted"/>
<keyword evidence="1" id="KW-0805">Transcription regulation</keyword>
<evidence type="ECO:0000256" key="1">
    <source>
        <dbReference type="ARBA" id="ARBA00023015"/>
    </source>
</evidence>
<dbReference type="PANTHER" id="PTHR46633">
    <property type="entry name" value="TRANSCRIPTION FACTOR MYC/MYB-RELATED"/>
    <property type="match status" value="1"/>
</dbReference>
<organism evidence="4 5">
    <name type="scientific">Lactuca virosa</name>
    <dbReference type="NCBI Taxonomy" id="75947"/>
    <lineage>
        <taxon>Eukaryota</taxon>
        <taxon>Viridiplantae</taxon>
        <taxon>Streptophyta</taxon>
        <taxon>Embryophyta</taxon>
        <taxon>Tracheophyta</taxon>
        <taxon>Spermatophyta</taxon>
        <taxon>Magnoliopsida</taxon>
        <taxon>eudicotyledons</taxon>
        <taxon>Gunneridae</taxon>
        <taxon>Pentapetalae</taxon>
        <taxon>asterids</taxon>
        <taxon>campanulids</taxon>
        <taxon>Asterales</taxon>
        <taxon>Asteraceae</taxon>
        <taxon>Cichorioideae</taxon>
        <taxon>Cichorieae</taxon>
        <taxon>Lactucinae</taxon>
        <taxon>Lactuca</taxon>
    </lineage>
</organism>
<evidence type="ECO:0000313" key="4">
    <source>
        <dbReference type="EMBL" id="CAH1442704.1"/>
    </source>
</evidence>
<sequence>MDQMSRILIQAFFLHGMQLLILNQKLGTFHFNSGIKTIAVISVREGIIQLGSFDKILEDLNLVLTIQRKFSYLRSIPGLFHIQRPFSTVQVQQCPYNPLKHKTIGSEEAQQVIGSKVNIHTGESQHHKGPVWSLGSGYNTQREWATVLANSTPLAV</sequence>
<protein>
    <recommendedName>
        <fullName evidence="3">Transcription factor MYC/MYB N-terminal domain-containing protein</fullName>
    </recommendedName>
</protein>
<reference evidence="4 5" key="1">
    <citation type="submission" date="2022-01" db="EMBL/GenBank/DDBJ databases">
        <authorList>
            <person name="Xiong W."/>
            <person name="Schranz E."/>
        </authorList>
    </citation>
    <scope>NUCLEOTIDE SEQUENCE [LARGE SCALE GENOMIC DNA]</scope>
</reference>
<evidence type="ECO:0000259" key="3">
    <source>
        <dbReference type="Pfam" id="PF14215"/>
    </source>
</evidence>
<dbReference type="EMBL" id="CAKMRJ010005412">
    <property type="protein sequence ID" value="CAH1442704.1"/>
    <property type="molecule type" value="Genomic_DNA"/>
</dbReference>
<dbReference type="InterPro" id="IPR025610">
    <property type="entry name" value="MYC/MYB_N"/>
</dbReference>
<accession>A0AAU9NY85</accession>
<dbReference type="PANTHER" id="PTHR46633:SF6">
    <property type="entry name" value="TRANSCRIPTION FACTOR MYC_MYB N-TERMINAL DOMAIN-CONTAINING PROTEIN"/>
    <property type="match status" value="1"/>
</dbReference>
<keyword evidence="5" id="KW-1185">Reference proteome</keyword>
<dbReference type="AlphaFoldDB" id="A0AAU9NY85"/>
<evidence type="ECO:0000313" key="5">
    <source>
        <dbReference type="Proteomes" id="UP001157418"/>
    </source>
</evidence>
<feature type="domain" description="Transcription factor MYC/MYB N-terminal" evidence="3">
    <location>
        <begin position="32"/>
        <end position="70"/>
    </location>
</feature>
<keyword evidence="2" id="KW-0804">Transcription</keyword>
<gene>
    <name evidence="4" type="ORF">LVIROSA_LOCUS28674</name>
</gene>
<dbReference type="Proteomes" id="UP001157418">
    <property type="component" value="Unassembled WGS sequence"/>
</dbReference>
<comment type="caution">
    <text evidence="4">The sequence shown here is derived from an EMBL/GenBank/DDBJ whole genome shotgun (WGS) entry which is preliminary data.</text>
</comment>
<evidence type="ECO:0000256" key="2">
    <source>
        <dbReference type="ARBA" id="ARBA00023163"/>
    </source>
</evidence>
<name>A0AAU9NY85_9ASTR</name>